<evidence type="ECO:0000313" key="1">
    <source>
        <dbReference type="EMBL" id="AMY09564.1"/>
    </source>
</evidence>
<protein>
    <recommendedName>
        <fullName evidence="3">Matrixin</fullName>
    </recommendedName>
</protein>
<sequence>MLGFISAILMAGSTPMMNEADPELAAVRVRAYADRHVDAATARPALEVAKHLLASAGLVVAWRVCDTTQSCPVEDTPVPEIVVILSSRDRQHGRENCGVAAHGARASSGTVMVSVPCVAGVAFRLTRRAGTGTNPLLAMPRHDDLVGAVVAHEIGHLLGLRHAPSGLLRATLDADDLIALRRGTLRFSPAEESRMRRAVLLAGDASLHSSVAGTRHGPSRQ</sequence>
<dbReference type="KEGG" id="abac:LuPra_02783"/>
<gene>
    <name evidence="1" type="ORF">LuPra_02783</name>
</gene>
<dbReference type="RefSeq" id="WP_110171304.1">
    <property type="nucleotide sequence ID" value="NZ_CP015136.1"/>
</dbReference>
<reference evidence="2" key="2">
    <citation type="submission" date="2016-04" db="EMBL/GenBank/DDBJ databases">
        <title>First Complete Genome Sequence of a Subdivision 6 Acidobacterium.</title>
        <authorList>
            <person name="Huang S."/>
            <person name="Vieira S."/>
            <person name="Bunk B."/>
            <person name="Riedel T."/>
            <person name="Sproeer C."/>
            <person name="Overmann J."/>
        </authorList>
    </citation>
    <scope>NUCLEOTIDE SEQUENCE [LARGE SCALE GENOMIC DNA]</scope>
    <source>
        <strain evidence="2">DSM 100886 HEG_-6_39</strain>
    </source>
</reference>
<dbReference type="SUPFAM" id="SSF55486">
    <property type="entry name" value="Metalloproteases ('zincins'), catalytic domain"/>
    <property type="match status" value="1"/>
</dbReference>
<dbReference type="AlphaFoldDB" id="A0A143PP17"/>
<evidence type="ECO:0008006" key="3">
    <source>
        <dbReference type="Google" id="ProtNLM"/>
    </source>
</evidence>
<dbReference type="Pfam" id="PF13582">
    <property type="entry name" value="Reprolysin_3"/>
    <property type="match status" value="1"/>
</dbReference>
<proteinExistence type="predicted"/>
<name>A0A143PP17_LUTPR</name>
<reference evidence="1 2" key="1">
    <citation type="journal article" date="2016" name="Genome Announc.">
        <title>First Complete Genome Sequence of a Subdivision 6 Acidobacterium Strain.</title>
        <authorList>
            <person name="Huang S."/>
            <person name="Vieira S."/>
            <person name="Bunk B."/>
            <person name="Riedel T."/>
            <person name="Sproer C."/>
            <person name="Overmann J."/>
        </authorList>
    </citation>
    <scope>NUCLEOTIDE SEQUENCE [LARGE SCALE GENOMIC DNA]</scope>
    <source>
        <strain evidence="2">DSM 100886 HEG_-6_39</strain>
    </source>
</reference>
<dbReference type="Proteomes" id="UP000076079">
    <property type="component" value="Chromosome"/>
</dbReference>
<keyword evidence="2" id="KW-1185">Reference proteome</keyword>
<dbReference type="OrthoDB" id="133959at2"/>
<dbReference type="EMBL" id="CP015136">
    <property type="protein sequence ID" value="AMY09564.1"/>
    <property type="molecule type" value="Genomic_DNA"/>
</dbReference>
<organism evidence="1 2">
    <name type="scientific">Luteitalea pratensis</name>
    <dbReference type="NCBI Taxonomy" id="1855912"/>
    <lineage>
        <taxon>Bacteria</taxon>
        <taxon>Pseudomonadati</taxon>
        <taxon>Acidobacteriota</taxon>
        <taxon>Vicinamibacteria</taxon>
        <taxon>Vicinamibacterales</taxon>
        <taxon>Vicinamibacteraceae</taxon>
        <taxon>Luteitalea</taxon>
    </lineage>
</organism>
<accession>A0A143PP17</accession>
<evidence type="ECO:0000313" key="2">
    <source>
        <dbReference type="Proteomes" id="UP000076079"/>
    </source>
</evidence>